<dbReference type="InterPro" id="IPR006094">
    <property type="entry name" value="Oxid_FAD_bind_N"/>
</dbReference>
<dbReference type="Proteomes" id="UP000054516">
    <property type="component" value="Unassembled WGS sequence"/>
</dbReference>
<keyword evidence="2" id="KW-0560">Oxidoreductase</keyword>
<evidence type="ECO:0000313" key="5">
    <source>
        <dbReference type="EMBL" id="GAP85609.1"/>
    </source>
</evidence>
<comment type="similarity">
    <text evidence="1">Belongs to the oxygen-dependent FAD-linked oxidoreductase family.</text>
</comment>
<dbReference type="InterPro" id="IPR016166">
    <property type="entry name" value="FAD-bd_PCMH"/>
</dbReference>
<evidence type="ECO:0000259" key="4">
    <source>
        <dbReference type="PROSITE" id="PS51387"/>
    </source>
</evidence>
<feature type="domain" description="FAD-binding PCMH-type" evidence="4">
    <location>
        <begin position="125"/>
        <end position="304"/>
    </location>
</feature>
<dbReference type="AlphaFoldDB" id="A0A1W2TCE7"/>
<feature type="signal peptide" evidence="3">
    <location>
        <begin position="1"/>
        <end position="20"/>
    </location>
</feature>
<dbReference type="EMBL" id="DF977458">
    <property type="protein sequence ID" value="GAP85609.1"/>
    <property type="molecule type" value="Genomic_DNA"/>
</dbReference>
<dbReference type="PANTHER" id="PTHR13878:SF91">
    <property type="entry name" value="FAD BINDING DOMAIN PROTEIN (AFU_ORTHOLOGUE AFUA_6G12070)-RELATED"/>
    <property type="match status" value="1"/>
</dbReference>
<evidence type="ECO:0000256" key="1">
    <source>
        <dbReference type="ARBA" id="ARBA00005466"/>
    </source>
</evidence>
<dbReference type="InterPro" id="IPR016169">
    <property type="entry name" value="FAD-bd_PCMH_sub2"/>
</dbReference>
<keyword evidence="3" id="KW-0732">Signal</keyword>
<reference evidence="5" key="1">
    <citation type="submission" date="2016-03" db="EMBL/GenBank/DDBJ databases">
        <title>Draft genome sequence of Rosellinia necatrix.</title>
        <authorList>
            <person name="Kanematsu S."/>
        </authorList>
    </citation>
    <scope>NUCLEOTIDE SEQUENCE [LARGE SCALE GENOMIC DNA]</scope>
    <source>
        <strain evidence="5">W97</strain>
    </source>
</reference>
<feature type="chain" id="PRO_5010693425" evidence="3">
    <location>
        <begin position="21"/>
        <end position="575"/>
    </location>
</feature>
<evidence type="ECO:0000313" key="6">
    <source>
        <dbReference type="Proteomes" id="UP000054516"/>
    </source>
</evidence>
<accession>A0A1W2TCE7</accession>
<dbReference type="InterPro" id="IPR050432">
    <property type="entry name" value="FAD-linked_Oxidoreductases_BP"/>
</dbReference>
<dbReference type="Pfam" id="PF01565">
    <property type="entry name" value="FAD_binding_4"/>
    <property type="match status" value="1"/>
</dbReference>
<organism evidence="5">
    <name type="scientific">Rosellinia necatrix</name>
    <name type="common">White root-rot fungus</name>
    <dbReference type="NCBI Taxonomy" id="77044"/>
    <lineage>
        <taxon>Eukaryota</taxon>
        <taxon>Fungi</taxon>
        <taxon>Dikarya</taxon>
        <taxon>Ascomycota</taxon>
        <taxon>Pezizomycotina</taxon>
        <taxon>Sordariomycetes</taxon>
        <taxon>Xylariomycetidae</taxon>
        <taxon>Xylariales</taxon>
        <taxon>Xylariaceae</taxon>
        <taxon>Rosellinia</taxon>
    </lineage>
</organism>
<sequence length="575" mass="62041">MWFNSKQSSWLLLFWVSIAANRVTSSPSSSNRCRSIPSDENWPSTSQWHALNNTVGGRLIATVPIAAPCHNFFRGAPTYNKERCATLRNTWFLPETHLLSSSSPMAYSSSNDTCNPWLAPNTSCSIGYHVAYAINVNNVSDIQAGLRFAKQHNIRLVIRNTGHDYLGRSTGAHALALWTHNLKTIQTITYNGASYNGVALKLGAGVRAIDAYTFASSHGLQVVGGNCPTVGLAGGYSQGGGHGPMASKHGLGADQVLEVEIITADGKLLVANSVMNSDLFWAVRGGGGGTFGIVVSMTVKAFPDTYASTGFITINDTGTNTDRIYEFLGSFLTGTVPGLVDAGVYALFSLTPLGFAMTPAFAPGMHQAELDLLIQPAIDAMQSLNLEYEYSSAEAASFLAAYQSLPAQWNVSDYNTGGRLVSRDVVLSQTDALVQAIRDIGSRTIITGVCFNVSKSVPSPDAVAVNPYFRGSLFNLFFGLPINYTNDAANRETLDDITTELMPPLAAALPNGGAYLNEADVQQPDFQSVFYGAHYPKLLNIKKRYDPDSLFYVKTGVGSDVWEEQLNGRLCRTQR</sequence>
<dbReference type="SUPFAM" id="SSF56176">
    <property type="entry name" value="FAD-binding/transporter-associated domain-like"/>
    <property type="match status" value="1"/>
</dbReference>
<dbReference type="PROSITE" id="PS51387">
    <property type="entry name" value="FAD_PCMH"/>
    <property type="match status" value="1"/>
</dbReference>
<dbReference type="PANTHER" id="PTHR13878">
    <property type="entry name" value="GULONOLACTONE OXIDASE"/>
    <property type="match status" value="1"/>
</dbReference>
<dbReference type="GO" id="GO:0016491">
    <property type="term" value="F:oxidoreductase activity"/>
    <property type="evidence" value="ECO:0007669"/>
    <property type="project" value="UniProtKB-KW"/>
</dbReference>
<evidence type="ECO:0000256" key="3">
    <source>
        <dbReference type="SAM" id="SignalP"/>
    </source>
</evidence>
<gene>
    <name evidence="5" type="ORF">SAMD00023353_1301290</name>
</gene>
<dbReference type="OrthoDB" id="9983560at2759"/>
<evidence type="ECO:0000256" key="2">
    <source>
        <dbReference type="ARBA" id="ARBA00023002"/>
    </source>
</evidence>
<proteinExistence type="inferred from homology"/>
<dbReference type="InterPro" id="IPR036318">
    <property type="entry name" value="FAD-bd_PCMH-like_sf"/>
</dbReference>
<protein>
    <submittedName>
        <fullName evidence="5">Putative FAD FMN-containing isoamyl alcohol oxidase</fullName>
    </submittedName>
</protein>
<dbReference type="OMA" id="WFLPETH"/>
<dbReference type="GO" id="GO:0071949">
    <property type="term" value="F:FAD binding"/>
    <property type="evidence" value="ECO:0007669"/>
    <property type="project" value="InterPro"/>
</dbReference>
<dbReference type="InterPro" id="IPR012951">
    <property type="entry name" value="BBE"/>
</dbReference>
<keyword evidence="6" id="KW-1185">Reference proteome</keyword>
<dbReference type="Pfam" id="PF08031">
    <property type="entry name" value="BBE"/>
    <property type="match status" value="1"/>
</dbReference>
<name>A0A1W2TCE7_ROSNE</name>
<dbReference type="Gene3D" id="3.30.465.10">
    <property type="match status" value="2"/>
</dbReference>